<protein>
    <recommendedName>
        <fullName evidence="1">MULE transposase domain-containing protein</fullName>
    </recommendedName>
</protein>
<keyword evidence="3" id="KW-1185">Reference proteome</keyword>
<dbReference type="InterPro" id="IPR018289">
    <property type="entry name" value="MULE_transposase_dom"/>
</dbReference>
<feature type="domain" description="MULE transposase" evidence="1">
    <location>
        <begin position="161"/>
        <end position="250"/>
    </location>
</feature>
<name>A0A165D077_9APHY</name>
<dbReference type="GeneID" id="63827873"/>
<organism evidence="2 3">
    <name type="scientific">Laetiporus sulphureus 93-53</name>
    <dbReference type="NCBI Taxonomy" id="1314785"/>
    <lineage>
        <taxon>Eukaryota</taxon>
        <taxon>Fungi</taxon>
        <taxon>Dikarya</taxon>
        <taxon>Basidiomycota</taxon>
        <taxon>Agaricomycotina</taxon>
        <taxon>Agaricomycetes</taxon>
        <taxon>Polyporales</taxon>
        <taxon>Laetiporus</taxon>
    </lineage>
</organism>
<gene>
    <name evidence="2" type="ORF">LAESUDRAFT_738040</name>
</gene>
<dbReference type="OrthoDB" id="2437251at2759"/>
<accession>A0A165D077</accession>
<evidence type="ECO:0000313" key="3">
    <source>
        <dbReference type="Proteomes" id="UP000076871"/>
    </source>
</evidence>
<evidence type="ECO:0000313" key="2">
    <source>
        <dbReference type="EMBL" id="KZT03873.1"/>
    </source>
</evidence>
<dbReference type="Pfam" id="PF10551">
    <property type="entry name" value="MULE"/>
    <property type="match status" value="1"/>
</dbReference>
<evidence type="ECO:0000259" key="1">
    <source>
        <dbReference type="Pfam" id="PF10551"/>
    </source>
</evidence>
<dbReference type="EMBL" id="KV427640">
    <property type="protein sequence ID" value="KZT03873.1"/>
    <property type="molecule type" value="Genomic_DNA"/>
</dbReference>
<reference evidence="2 3" key="1">
    <citation type="journal article" date="2016" name="Mol. Biol. Evol.">
        <title>Comparative Genomics of Early-Diverging Mushroom-Forming Fungi Provides Insights into the Origins of Lignocellulose Decay Capabilities.</title>
        <authorList>
            <person name="Nagy L.G."/>
            <person name="Riley R."/>
            <person name="Tritt A."/>
            <person name="Adam C."/>
            <person name="Daum C."/>
            <person name="Floudas D."/>
            <person name="Sun H."/>
            <person name="Yadav J.S."/>
            <person name="Pangilinan J."/>
            <person name="Larsson K.H."/>
            <person name="Matsuura K."/>
            <person name="Barry K."/>
            <person name="Labutti K."/>
            <person name="Kuo R."/>
            <person name="Ohm R.A."/>
            <person name="Bhattacharya S.S."/>
            <person name="Shirouzu T."/>
            <person name="Yoshinaga Y."/>
            <person name="Martin F.M."/>
            <person name="Grigoriev I.V."/>
            <person name="Hibbett D.S."/>
        </authorList>
    </citation>
    <scope>NUCLEOTIDE SEQUENCE [LARGE SCALE GENOMIC DNA]</scope>
    <source>
        <strain evidence="2 3">93-53</strain>
    </source>
</reference>
<dbReference type="Proteomes" id="UP000076871">
    <property type="component" value="Unassembled WGS sequence"/>
</dbReference>
<dbReference type="AlphaFoldDB" id="A0A165D077"/>
<dbReference type="RefSeq" id="XP_040761613.1">
    <property type="nucleotide sequence ID" value="XM_040910844.1"/>
</dbReference>
<sequence>MDQFLCDGWLHLTIGSGSLEIKIKMKHAVEHVAYIDIDLPDNCKKHIRLHACNQTPGEIWWHILRTELQGQSASEVELPFHSKAVYYYWHLVSRQEWKKADDPLESARLFIEKHGEEHNIALLDVKAAPGMQVLAFQVKDFVAEWRRIHRSLLWTQPVCLWNTNAANFELFSAVADARGFSIPLAFLLMSMSAEAKEGVKEEVSKNFLKHLKGLGVDPEFMLTDKDWSEINAMHATWSRVKHQLCFWHAFRALKQRLAKNKDTPAFYDVSEARKEFPYIKADFMPYMQYVPCELSEAGPHTKQADYAFCPAKRTSADIRRDVVKEMCLHCEVNNLCEIWAYLWNSWYSRSRWPLWARSAYGTSIPCKQTTMMVEALWQNLKCLILHLYNRSPIDLAVHAIITKALPPYRKVIHVH</sequence>
<dbReference type="STRING" id="1314785.A0A165D077"/>
<proteinExistence type="predicted"/>
<dbReference type="InParanoid" id="A0A165D077"/>